<gene>
    <name evidence="4" type="ORF">METZ01_LOCUS263117</name>
</gene>
<dbReference type="FunFam" id="3.40.50.1370:FF:000008">
    <property type="entry name" value="Ornithine carbamoyltransferase"/>
    <property type="match status" value="1"/>
</dbReference>
<feature type="domain" description="Aspartate/ornithine carbamoyltransferase Asp/Orn-binding" evidence="2">
    <location>
        <begin position="105"/>
        <end position="251"/>
    </location>
</feature>
<reference evidence="4" key="1">
    <citation type="submission" date="2018-05" db="EMBL/GenBank/DDBJ databases">
        <authorList>
            <person name="Lanie J.A."/>
            <person name="Ng W.-L."/>
            <person name="Kazmierczak K.M."/>
            <person name="Andrzejewski T.M."/>
            <person name="Davidsen T.M."/>
            <person name="Wayne K.J."/>
            <person name="Tettelin H."/>
            <person name="Glass J.I."/>
            <person name="Rusch D."/>
            <person name="Podicherti R."/>
            <person name="Tsui H.-C.T."/>
            <person name="Winkler M.E."/>
        </authorList>
    </citation>
    <scope>NUCLEOTIDE SEQUENCE</scope>
</reference>
<evidence type="ECO:0000256" key="1">
    <source>
        <dbReference type="ARBA" id="ARBA00022679"/>
    </source>
</evidence>
<dbReference type="NCBIfam" id="NF001986">
    <property type="entry name" value="PRK00779.1"/>
    <property type="match status" value="1"/>
</dbReference>
<dbReference type="GO" id="GO:0042450">
    <property type="term" value="P:L-arginine biosynthetic process via ornithine"/>
    <property type="evidence" value="ECO:0007669"/>
    <property type="project" value="TreeGrafter"/>
</dbReference>
<dbReference type="GO" id="GO:0016597">
    <property type="term" value="F:amino acid binding"/>
    <property type="evidence" value="ECO:0007669"/>
    <property type="project" value="InterPro"/>
</dbReference>
<dbReference type="PRINTS" id="PR00100">
    <property type="entry name" value="AOTCASE"/>
</dbReference>
<dbReference type="GO" id="GO:0019240">
    <property type="term" value="P:citrulline biosynthetic process"/>
    <property type="evidence" value="ECO:0007669"/>
    <property type="project" value="TreeGrafter"/>
</dbReference>
<dbReference type="EMBL" id="UINC01073687">
    <property type="protein sequence ID" value="SVC10263.1"/>
    <property type="molecule type" value="Genomic_DNA"/>
</dbReference>
<feature type="domain" description="Aspartate/ornithine carbamoyltransferase carbamoyl-P binding" evidence="3">
    <location>
        <begin position="2"/>
        <end position="99"/>
    </location>
</feature>
<feature type="non-terminal residue" evidence="4">
    <location>
        <position position="1"/>
    </location>
</feature>
<evidence type="ECO:0000259" key="3">
    <source>
        <dbReference type="Pfam" id="PF02729"/>
    </source>
</evidence>
<dbReference type="SUPFAM" id="SSF53671">
    <property type="entry name" value="Aspartate/ornithine carbamoyltransferase"/>
    <property type="match status" value="1"/>
</dbReference>
<accession>A0A382JGI3</accession>
<dbReference type="Pfam" id="PF00185">
    <property type="entry name" value="OTCace"/>
    <property type="match status" value="1"/>
</dbReference>
<dbReference type="InterPro" id="IPR036901">
    <property type="entry name" value="Asp/Orn_carbamoylTrfase_sf"/>
</dbReference>
<evidence type="ECO:0000313" key="4">
    <source>
        <dbReference type="EMBL" id="SVC10263.1"/>
    </source>
</evidence>
<dbReference type="InterPro" id="IPR006131">
    <property type="entry name" value="Asp_carbamoyltransf_Asp/Orn-bd"/>
</dbReference>
<dbReference type="GO" id="GO:0004585">
    <property type="term" value="F:ornithine carbamoyltransferase activity"/>
    <property type="evidence" value="ECO:0007669"/>
    <property type="project" value="UniProtKB-ARBA"/>
</dbReference>
<dbReference type="PANTHER" id="PTHR45753">
    <property type="entry name" value="ORNITHINE CARBAMOYLTRANSFERASE, MITOCHONDRIAL"/>
    <property type="match status" value="1"/>
</dbReference>
<dbReference type="NCBIfam" id="TIGR00658">
    <property type="entry name" value="orni_carb_tr"/>
    <property type="match status" value="1"/>
</dbReference>
<dbReference type="AlphaFoldDB" id="A0A382JGI3"/>
<dbReference type="InterPro" id="IPR006130">
    <property type="entry name" value="Asp/Orn_carbamoylTrfase"/>
</dbReference>
<dbReference type="Gene3D" id="3.40.50.1370">
    <property type="entry name" value="Aspartate/ornithine carbamoyltransferase"/>
    <property type="match status" value="2"/>
</dbReference>
<name>A0A382JGI3_9ZZZZ</name>
<protein>
    <recommendedName>
        <fullName evidence="5">Ornithine carbamoyltransferase</fullName>
    </recommendedName>
</protein>
<evidence type="ECO:0008006" key="5">
    <source>
        <dbReference type="Google" id="ProtNLM"/>
    </source>
</evidence>
<sequence length="254" mass="28197">GMIFNKNSTRTRISFEVGMFELGGHSLFLTPDQMQLGRGETIADSARVLSRYLDGILIRTFDFNEVTEFAKHASIPVINGLTDLNHPIQVLSDLFTIHEKLSRIDGIKIAYVGDGNNVAYSWISAATMFGLKLSIGCPASCKPKLHEGFKITDSVDITEDPIAAVKDADIIYTDVWVSMGQEEAPEKISLLKPYQINQSLVEAAKKDVLVMHCLPAHREMEITSEVLEGKHSIVFDQAENRLHLQKALLETLLA</sequence>
<proteinExistence type="predicted"/>
<dbReference type="InterPro" id="IPR006132">
    <property type="entry name" value="Asp/Orn_carbamoyltranf_P-bd"/>
</dbReference>
<keyword evidence="1" id="KW-0808">Transferase</keyword>
<organism evidence="4">
    <name type="scientific">marine metagenome</name>
    <dbReference type="NCBI Taxonomy" id="408172"/>
    <lineage>
        <taxon>unclassified sequences</taxon>
        <taxon>metagenomes</taxon>
        <taxon>ecological metagenomes</taxon>
    </lineage>
</organism>
<dbReference type="Pfam" id="PF02729">
    <property type="entry name" value="OTCace_N"/>
    <property type="match status" value="1"/>
</dbReference>
<dbReference type="InterPro" id="IPR002292">
    <property type="entry name" value="Orn/put_carbamltrans"/>
</dbReference>
<evidence type="ECO:0000259" key="2">
    <source>
        <dbReference type="Pfam" id="PF00185"/>
    </source>
</evidence>
<dbReference type="PANTHER" id="PTHR45753:SF3">
    <property type="entry name" value="ORNITHINE TRANSCARBAMYLASE, MITOCHONDRIAL"/>
    <property type="match status" value="1"/>
</dbReference>
<dbReference type="PROSITE" id="PS00097">
    <property type="entry name" value="CARBAMOYLTRANSFERASE"/>
    <property type="match status" value="1"/>
</dbReference>
<dbReference type="PRINTS" id="PR00102">
    <property type="entry name" value="OTCASE"/>
</dbReference>